<keyword evidence="11 12" id="KW-0472">Membrane</keyword>
<dbReference type="AlphaFoldDB" id="A0A0F3GW38"/>
<keyword evidence="7" id="KW-0547">Nucleotide-binding</keyword>
<dbReference type="InterPro" id="IPR003594">
    <property type="entry name" value="HATPase_dom"/>
</dbReference>
<evidence type="ECO:0000256" key="11">
    <source>
        <dbReference type="ARBA" id="ARBA00023136"/>
    </source>
</evidence>
<dbReference type="Proteomes" id="UP000033423">
    <property type="component" value="Unassembled WGS sequence"/>
</dbReference>
<evidence type="ECO:0000256" key="7">
    <source>
        <dbReference type="ARBA" id="ARBA00022741"/>
    </source>
</evidence>
<keyword evidence="9" id="KW-0067">ATP-binding</keyword>
<dbReference type="EC" id="2.7.13.3" evidence="3"/>
<dbReference type="SMART" id="SM00304">
    <property type="entry name" value="HAMP"/>
    <property type="match status" value="1"/>
</dbReference>
<evidence type="ECO:0000313" key="16">
    <source>
        <dbReference type="Proteomes" id="UP000033423"/>
    </source>
</evidence>
<keyword evidence="8 15" id="KW-0418">Kinase</keyword>
<feature type="transmembrane region" description="Helical" evidence="12">
    <location>
        <begin position="191"/>
        <end position="208"/>
    </location>
</feature>
<feature type="domain" description="HAMP" evidence="14">
    <location>
        <begin position="209"/>
        <end position="261"/>
    </location>
</feature>
<evidence type="ECO:0000256" key="1">
    <source>
        <dbReference type="ARBA" id="ARBA00000085"/>
    </source>
</evidence>
<keyword evidence="6" id="KW-0808">Transferase</keyword>
<evidence type="ECO:0000256" key="10">
    <source>
        <dbReference type="ARBA" id="ARBA00023012"/>
    </source>
</evidence>
<dbReference type="SUPFAM" id="SSF47384">
    <property type="entry name" value="Homodimeric domain of signal transducing histidine kinase"/>
    <property type="match status" value="1"/>
</dbReference>
<dbReference type="InterPro" id="IPR005467">
    <property type="entry name" value="His_kinase_dom"/>
</dbReference>
<evidence type="ECO:0000256" key="4">
    <source>
        <dbReference type="ARBA" id="ARBA00022475"/>
    </source>
</evidence>
<keyword evidence="4" id="KW-1003">Cell membrane</keyword>
<evidence type="ECO:0000256" key="12">
    <source>
        <dbReference type="SAM" id="Phobius"/>
    </source>
</evidence>
<reference evidence="15 16" key="1">
    <citation type="submission" date="2015-02" db="EMBL/GenBank/DDBJ databases">
        <title>Single-cell genomics of uncultivated deep-branching MTB reveals a conserved set of magnetosome genes.</title>
        <authorList>
            <person name="Kolinko S."/>
            <person name="Richter M."/>
            <person name="Glockner F.O."/>
            <person name="Brachmann A."/>
            <person name="Schuler D."/>
        </authorList>
    </citation>
    <scope>NUCLEOTIDE SEQUENCE [LARGE SCALE GENOMIC DNA]</scope>
    <source>
        <strain evidence="15">TM-1</strain>
    </source>
</reference>
<evidence type="ECO:0000313" key="15">
    <source>
        <dbReference type="EMBL" id="KJU84868.1"/>
    </source>
</evidence>
<keyword evidence="10" id="KW-0902">Two-component regulatory system</keyword>
<evidence type="ECO:0000256" key="2">
    <source>
        <dbReference type="ARBA" id="ARBA00004651"/>
    </source>
</evidence>
<accession>A0A0F3GW38</accession>
<keyword evidence="12" id="KW-1133">Transmembrane helix</keyword>
<dbReference type="GO" id="GO:0005886">
    <property type="term" value="C:plasma membrane"/>
    <property type="evidence" value="ECO:0007669"/>
    <property type="project" value="UniProtKB-SubCell"/>
</dbReference>
<dbReference type="InterPro" id="IPR024478">
    <property type="entry name" value="HlyB_4HB_MCP"/>
</dbReference>
<evidence type="ECO:0000256" key="9">
    <source>
        <dbReference type="ARBA" id="ARBA00022840"/>
    </source>
</evidence>
<keyword evidence="5" id="KW-0597">Phosphoprotein</keyword>
<feature type="transmembrane region" description="Helical" evidence="12">
    <location>
        <begin position="12"/>
        <end position="33"/>
    </location>
</feature>
<dbReference type="Pfam" id="PF12729">
    <property type="entry name" value="4HB_MCP_1"/>
    <property type="match status" value="1"/>
</dbReference>
<comment type="subcellular location">
    <subcellularLocation>
        <location evidence="2">Cell membrane</location>
        <topology evidence="2">Multi-pass membrane protein</topology>
    </subcellularLocation>
</comment>
<dbReference type="SUPFAM" id="SSF158472">
    <property type="entry name" value="HAMP domain-like"/>
    <property type="match status" value="1"/>
</dbReference>
<evidence type="ECO:0000259" key="14">
    <source>
        <dbReference type="PROSITE" id="PS50885"/>
    </source>
</evidence>
<dbReference type="InterPro" id="IPR004358">
    <property type="entry name" value="Sig_transdc_His_kin-like_C"/>
</dbReference>
<dbReference type="GO" id="GO:0000155">
    <property type="term" value="F:phosphorelay sensor kinase activity"/>
    <property type="evidence" value="ECO:0007669"/>
    <property type="project" value="InterPro"/>
</dbReference>
<dbReference type="Gene3D" id="1.10.287.130">
    <property type="match status" value="1"/>
</dbReference>
<keyword evidence="16" id="KW-1185">Reference proteome</keyword>
<dbReference type="GO" id="GO:0005524">
    <property type="term" value="F:ATP binding"/>
    <property type="evidence" value="ECO:0007669"/>
    <property type="project" value="UniProtKB-KW"/>
</dbReference>
<dbReference type="Gene3D" id="3.30.565.10">
    <property type="entry name" value="Histidine kinase-like ATPase, C-terminal domain"/>
    <property type="match status" value="1"/>
</dbReference>
<dbReference type="PROSITE" id="PS50885">
    <property type="entry name" value="HAMP"/>
    <property type="match status" value="1"/>
</dbReference>
<dbReference type="SUPFAM" id="SSF55874">
    <property type="entry name" value="ATPase domain of HSP90 chaperone/DNA topoisomerase II/histidine kinase"/>
    <property type="match status" value="1"/>
</dbReference>
<dbReference type="EMBL" id="LACI01001265">
    <property type="protein sequence ID" value="KJU84868.1"/>
    <property type="molecule type" value="Genomic_DNA"/>
</dbReference>
<dbReference type="CDD" id="cd06225">
    <property type="entry name" value="HAMP"/>
    <property type="match status" value="1"/>
</dbReference>
<proteinExistence type="predicted"/>
<dbReference type="InterPro" id="IPR036890">
    <property type="entry name" value="HATPase_C_sf"/>
</dbReference>
<sequence length="521" mass="58583">MLKNVKIGTRLSVGFFMVFLLLTSTVLFGISRVDHLYSLINKMYGHPFTVTGAILDIKNNINTIDDFMDLIVNGKYLSNIDKYSLKIDALEKKVYEDFDIISKCFLGDKALHDSALRLYSKWKPVRDEIIAFVKAGKTDEAKEIFYGRYTLDKRGLKKATNAIVGSSQENADVLLNHAGTTTKDVLDSMRIFLLLAVIISVIIAYLLTRSITVPLSTLNTAAIEIGKQRLDIPINVTSDDEIGLLASSFRSMAKNVKEYQEKLEEINVVLNQRVQEETAKRQQHEQLLIQQSKMAAMGEMINLIAHQWKQPLNAISIITIDLGDAYSVNELDKDYLKSSETQIIQQVQFMTKTIDDFRNFLKPSKEKTTFDLKEAIDEIASILSPMLIKNNITLNLHSVGNETNINVTGYPNEFKHVILNLVNNARDAIVSRNINDPETKKEINIDISGEGAKTIVSIRDSGGGIPDDIIGRIFEPYFTTKPSEQGTGIGLYMSKTIIEANMNWKLTVRNTDNGAEFRIEI</sequence>
<dbReference type="Gene3D" id="6.10.340.10">
    <property type="match status" value="1"/>
</dbReference>
<name>A0A0F3GW38_9BACT</name>
<evidence type="ECO:0000256" key="3">
    <source>
        <dbReference type="ARBA" id="ARBA00012438"/>
    </source>
</evidence>
<evidence type="ECO:0000256" key="8">
    <source>
        <dbReference type="ARBA" id="ARBA00022777"/>
    </source>
</evidence>
<dbReference type="Pfam" id="PF02518">
    <property type="entry name" value="HATPase_c"/>
    <property type="match status" value="1"/>
</dbReference>
<dbReference type="InterPro" id="IPR050398">
    <property type="entry name" value="HssS/ArlS-like"/>
</dbReference>
<evidence type="ECO:0000256" key="5">
    <source>
        <dbReference type="ARBA" id="ARBA00022553"/>
    </source>
</evidence>
<dbReference type="PROSITE" id="PS50109">
    <property type="entry name" value="HIS_KIN"/>
    <property type="match status" value="1"/>
</dbReference>
<evidence type="ECO:0000259" key="13">
    <source>
        <dbReference type="PROSITE" id="PS50109"/>
    </source>
</evidence>
<dbReference type="PANTHER" id="PTHR45528">
    <property type="entry name" value="SENSOR HISTIDINE KINASE CPXA"/>
    <property type="match status" value="1"/>
</dbReference>
<dbReference type="CDD" id="cd00075">
    <property type="entry name" value="HATPase"/>
    <property type="match status" value="1"/>
</dbReference>
<dbReference type="InterPro" id="IPR003660">
    <property type="entry name" value="HAMP_dom"/>
</dbReference>
<comment type="caution">
    <text evidence="15">The sequence shown here is derived from an EMBL/GenBank/DDBJ whole genome shotgun (WGS) entry which is preliminary data.</text>
</comment>
<dbReference type="PANTHER" id="PTHR45528:SF1">
    <property type="entry name" value="SENSOR HISTIDINE KINASE CPXA"/>
    <property type="match status" value="1"/>
</dbReference>
<gene>
    <name evidence="15" type="ORF">MBAV_002937</name>
</gene>
<dbReference type="SMART" id="SM00387">
    <property type="entry name" value="HATPase_c"/>
    <property type="match status" value="1"/>
</dbReference>
<dbReference type="Pfam" id="PF00672">
    <property type="entry name" value="HAMP"/>
    <property type="match status" value="1"/>
</dbReference>
<evidence type="ECO:0000256" key="6">
    <source>
        <dbReference type="ARBA" id="ARBA00022679"/>
    </source>
</evidence>
<keyword evidence="12" id="KW-0812">Transmembrane</keyword>
<organism evidence="15 16">
    <name type="scientific">Candidatus Magnetobacterium bavaricum</name>
    <dbReference type="NCBI Taxonomy" id="29290"/>
    <lineage>
        <taxon>Bacteria</taxon>
        <taxon>Pseudomonadati</taxon>
        <taxon>Nitrospirota</taxon>
        <taxon>Thermodesulfovibrionia</taxon>
        <taxon>Thermodesulfovibrionales</taxon>
        <taxon>Candidatus Magnetobacteriaceae</taxon>
        <taxon>Candidatus Magnetobacterium</taxon>
    </lineage>
</organism>
<comment type="catalytic activity">
    <reaction evidence="1">
        <text>ATP + protein L-histidine = ADP + protein N-phospho-L-histidine.</text>
        <dbReference type="EC" id="2.7.13.3"/>
    </reaction>
</comment>
<feature type="domain" description="Histidine kinase" evidence="13">
    <location>
        <begin position="303"/>
        <end position="521"/>
    </location>
</feature>
<protein>
    <recommendedName>
        <fullName evidence="3">histidine kinase</fullName>
        <ecNumber evidence="3">2.7.13.3</ecNumber>
    </recommendedName>
</protein>
<dbReference type="InterPro" id="IPR036097">
    <property type="entry name" value="HisK_dim/P_sf"/>
</dbReference>
<dbReference type="PATRIC" id="fig|29290.4.peg.3910"/>
<dbReference type="PRINTS" id="PR00344">
    <property type="entry name" value="BCTRLSENSOR"/>
</dbReference>